<keyword evidence="2" id="KW-1185">Reference proteome</keyword>
<evidence type="ECO:0000313" key="2">
    <source>
        <dbReference type="Proteomes" id="UP000249239"/>
    </source>
</evidence>
<dbReference type="Proteomes" id="UP000249239">
    <property type="component" value="Unassembled WGS sequence"/>
</dbReference>
<accession>A0A2W7MW34</accession>
<name>A0A2W7MW34_9BACT</name>
<gene>
    <name evidence="1" type="ORF">LX69_03007</name>
</gene>
<dbReference type="EMBL" id="QKZK01000035">
    <property type="protein sequence ID" value="PZX11861.1"/>
    <property type="molecule type" value="Genomic_DNA"/>
</dbReference>
<sequence length="250" mass="27614">MKKQLFIFAFAVCGLNVFSQTTFTVENFEAKALNEDLPMREWNAGDGTAIVKANPTDAAQKSALIVTSNYDAHLKINVTLPVGKNLTDYNKIKFDIYLNQEHPLDDYKKMMVYAGNDVIYQDADYTIQAPIATWTTKEYTLSNLKAINTFDLDLGITTDKGNYYIDNIVLVQKSATALSEVEAETFSATVSSNTIELSQVASSLMVFDITGQMLVSAENTSSVEVSLRDGSVYVIKAVVNGRLQTVKIVK</sequence>
<dbReference type="RefSeq" id="WP_111446820.1">
    <property type="nucleotide sequence ID" value="NZ_QKZK01000035.1"/>
</dbReference>
<proteinExistence type="predicted"/>
<evidence type="ECO:0000313" key="1">
    <source>
        <dbReference type="EMBL" id="PZX11861.1"/>
    </source>
</evidence>
<reference evidence="1 2" key="1">
    <citation type="submission" date="2018-06" db="EMBL/GenBank/DDBJ databases">
        <title>Genomic Encyclopedia of Archaeal and Bacterial Type Strains, Phase II (KMG-II): from individual species to whole genera.</title>
        <authorList>
            <person name="Goeker M."/>
        </authorList>
    </citation>
    <scope>NUCLEOTIDE SEQUENCE [LARGE SCALE GENOMIC DNA]</scope>
    <source>
        <strain evidence="1 2">DSM 6779</strain>
    </source>
</reference>
<comment type="caution">
    <text evidence="1">The sequence shown here is derived from an EMBL/GenBank/DDBJ whole genome shotgun (WGS) entry which is preliminary data.</text>
</comment>
<organism evidence="1 2">
    <name type="scientific">Breznakibacter xylanolyticus</name>
    <dbReference type="NCBI Taxonomy" id="990"/>
    <lineage>
        <taxon>Bacteria</taxon>
        <taxon>Pseudomonadati</taxon>
        <taxon>Bacteroidota</taxon>
        <taxon>Bacteroidia</taxon>
        <taxon>Marinilabiliales</taxon>
        <taxon>Marinilabiliaceae</taxon>
        <taxon>Breznakibacter</taxon>
    </lineage>
</organism>
<protein>
    <submittedName>
        <fullName evidence="1">Uncharacterized protein</fullName>
    </submittedName>
</protein>
<dbReference type="OrthoDB" id="1032269at2"/>
<dbReference type="AlphaFoldDB" id="A0A2W7MW34"/>